<evidence type="ECO:0000256" key="1">
    <source>
        <dbReference type="ARBA" id="ARBA00007626"/>
    </source>
</evidence>
<dbReference type="PROSITE" id="PS51375">
    <property type="entry name" value="PPR"/>
    <property type="match status" value="1"/>
</dbReference>
<proteinExistence type="inferred from homology"/>
<dbReference type="PANTHER" id="PTHR47941">
    <property type="entry name" value="PENTATRICOPEPTIDE REPEAT-CONTAINING PROTEIN 3, MITOCHONDRIAL"/>
    <property type="match status" value="1"/>
</dbReference>
<evidence type="ECO:0008006" key="6">
    <source>
        <dbReference type="Google" id="ProtNLM"/>
    </source>
</evidence>
<keyword evidence="5" id="KW-1185">Reference proteome</keyword>
<dbReference type="OrthoDB" id="1429928at2759"/>
<dbReference type="InterPro" id="IPR011990">
    <property type="entry name" value="TPR-like_helical_dom_sf"/>
</dbReference>
<accession>A0A835LMW2</accession>
<reference evidence="4 5" key="1">
    <citation type="submission" date="2020-10" db="EMBL/GenBank/DDBJ databases">
        <title>The Coptis chinensis genome and diversification of protoberbering-type alkaloids.</title>
        <authorList>
            <person name="Wang B."/>
            <person name="Shu S."/>
            <person name="Song C."/>
            <person name="Liu Y."/>
        </authorList>
    </citation>
    <scope>NUCLEOTIDE SEQUENCE [LARGE SCALE GENOMIC DNA]</scope>
    <source>
        <strain evidence="4">HL-2020</strain>
        <tissue evidence="4">Leaf</tissue>
    </source>
</reference>
<organism evidence="4 5">
    <name type="scientific">Coptis chinensis</name>
    <dbReference type="NCBI Taxonomy" id="261450"/>
    <lineage>
        <taxon>Eukaryota</taxon>
        <taxon>Viridiplantae</taxon>
        <taxon>Streptophyta</taxon>
        <taxon>Embryophyta</taxon>
        <taxon>Tracheophyta</taxon>
        <taxon>Spermatophyta</taxon>
        <taxon>Magnoliopsida</taxon>
        <taxon>Ranunculales</taxon>
        <taxon>Ranunculaceae</taxon>
        <taxon>Coptidoideae</taxon>
        <taxon>Coptis</taxon>
    </lineage>
</organism>
<dbReference type="Proteomes" id="UP000631114">
    <property type="component" value="Unassembled WGS sequence"/>
</dbReference>
<dbReference type="Gene3D" id="1.25.40.10">
    <property type="entry name" value="Tetratricopeptide repeat domain"/>
    <property type="match status" value="1"/>
</dbReference>
<dbReference type="InterPro" id="IPR002885">
    <property type="entry name" value="PPR_rpt"/>
</dbReference>
<dbReference type="NCBIfam" id="TIGR00756">
    <property type="entry name" value="PPR"/>
    <property type="match status" value="1"/>
</dbReference>
<sequence length="91" mass="10027">MNCLIDRGKSDTALAFFQQLKRLGLSANAYTYVILIKAYCRRGNLDEAIKVFEDMEEAGVTPSAFAHTTLIDGLCMHGKTPLGMEESRGPN</sequence>
<dbReference type="AlphaFoldDB" id="A0A835LMW2"/>
<evidence type="ECO:0000313" key="4">
    <source>
        <dbReference type="EMBL" id="KAF9597279.1"/>
    </source>
</evidence>
<evidence type="ECO:0000313" key="5">
    <source>
        <dbReference type="Proteomes" id="UP000631114"/>
    </source>
</evidence>
<dbReference type="EMBL" id="JADFTS010000007">
    <property type="protein sequence ID" value="KAF9597279.1"/>
    <property type="molecule type" value="Genomic_DNA"/>
</dbReference>
<name>A0A835LMW2_9MAGN</name>
<comment type="similarity">
    <text evidence="1">Belongs to the PPR family. P subfamily.</text>
</comment>
<feature type="repeat" description="PPR" evidence="3">
    <location>
        <begin position="28"/>
        <end position="62"/>
    </location>
</feature>
<evidence type="ECO:0000256" key="3">
    <source>
        <dbReference type="PROSITE-ProRule" id="PRU00708"/>
    </source>
</evidence>
<protein>
    <recommendedName>
        <fullName evidence="6">Pentatricopeptide repeat-containing protein</fullName>
    </recommendedName>
</protein>
<comment type="caution">
    <text evidence="4">The sequence shown here is derived from an EMBL/GenBank/DDBJ whole genome shotgun (WGS) entry which is preliminary data.</text>
</comment>
<gene>
    <name evidence="4" type="ORF">IFM89_016420</name>
</gene>
<dbReference type="Pfam" id="PF13041">
    <property type="entry name" value="PPR_2"/>
    <property type="match status" value="1"/>
</dbReference>
<keyword evidence="2" id="KW-0677">Repeat</keyword>
<dbReference type="SUPFAM" id="SSF48452">
    <property type="entry name" value="TPR-like"/>
    <property type="match status" value="1"/>
</dbReference>
<evidence type="ECO:0000256" key="2">
    <source>
        <dbReference type="ARBA" id="ARBA00022737"/>
    </source>
</evidence>